<feature type="compositionally biased region" description="Polar residues" evidence="1">
    <location>
        <begin position="70"/>
        <end position="82"/>
    </location>
</feature>
<dbReference type="Proteomes" id="UP000077115">
    <property type="component" value="Unassembled WGS sequence"/>
</dbReference>
<dbReference type="STRING" id="403673.A0A177WDV4"/>
<feature type="compositionally biased region" description="Low complexity" evidence="1">
    <location>
        <begin position="86"/>
        <end position="102"/>
    </location>
</feature>
<feature type="compositionally biased region" description="Basic and acidic residues" evidence="1">
    <location>
        <begin position="218"/>
        <end position="234"/>
    </location>
</feature>
<dbReference type="EMBL" id="DS022301">
    <property type="protein sequence ID" value="OAJ37965.1"/>
    <property type="molecule type" value="Genomic_DNA"/>
</dbReference>
<protein>
    <submittedName>
        <fullName evidence="3">Uncharacterized protein</fullName>
    </submittedName>
</protein>
<evidence type="ECO:0000313" key="3">
    <source>
        <dbReference type="EMBL" id="OAJ37966.1"/>
    </source>
</evidence>
<dbReference type="eggNOG" id="ENOG502QRPA">
    <property type="taxonomic scope" value="Eukaryota"/>
</dbReference>
<dbReference type="EMBL" id="DS022301">
    <property type="protein sequence ID" value="OAJ37966.1"/>
    <property type="molecule type" value="Genomic_DNA"/>
</dbReference>
<name>A0A177WDV4_BATDL</name>
<feature type="region of interest" description="Disordered" evidence="1">
    <location>
        <begin position="28"/>
        <end position="107"/>
    </location>
</feature>
<gene>
    <name evidence="3" type="ORF">BDEG_21933</name>
</gene>
<accession>A0A177WDV4</accession>
<dbReference type="VEuPathDB" id="FungiDB:BDEG_21933"/>
<feature type="compositionally biased region" description="Polar residues" evidence="1">
    <location>
        <begin position="28"/>
        <end position="40"/>
    </location>
</feature>
<feature type="chain" id="PRO_5008245657" evidence="2">
    <location>
        <begin position="20"/>
        <end position="276"/>
    </location>
</feature>
<proteinExistence type="predicted"/>
<sequence length="276" mass="30410">MIINFTLGLLVLLYGSIMASPILPDNVDSSAPSSQTNSPNADEDSQVQQHLNSDSNPNHDSDPDLETNLEHSLTLDSGSKQRLIQGPKPNYGLNLGLNPNPNHDSNLDLETNLEHSLTLDSGSKQRLIQGSKPNYGLNLGLNPNPNFQVSVPKSKPSTHLDTSAKTQLKQASMLKDQAILSAHNALSLKLRVIKLERKLKKCLKELEASVNSDTSADNESKQDTQTKERDAARCDKIKEKIARLSAKIRSKTKKASDYMDESNDAHIKLNIWIVMN</sequence>
<evidence type="ECO:0000256" key="1">
    <source>
        <dbReference type="SAM" id="MobiDB-lite"/>
    </source>
</evidence>
<feature type="region of interest" description="Disordered" evidence="1">
    <location>
        <begin position="210"/>
        <end position="234"/>
    </location>
</feature>
<reference evidence="3 4" key="2">
    <citation type="submission" date="2016-05" db="EMBL/GenBank/DDBJ databases">
        <title>Lineage-specific infection strategies underlie the spectrum of fungal disease in amphibians.</title>
        <authorList>
            <person name="Cuomo C.A."/>
            <person name="Farrer R.A."/>
            <person name="James T."/>
            <person name="Longcore J."/>
            <person name="Birren B."/>
        </authorList>
    </citation>
    <scope>NUCLEOTIDE SEQUENCE [LARGE SCALE GENOMIC DNA]</scope>
    <source>
        <strain evidence="3 4">JEL423</strain>
    </source>
</reference>
<organism evidence="3 4">
    <name type="scientific">Batrachochytrium dendrobatidis (strain JEL423)</name>
    <dbReference type="NCBI Taxonomy" id="403673"/>
    <lineage>
        <taxon>Eukaryota</taxon>
        <taxon>Fungi</taxon>
        <taxon>Fungi incertae sedis</taxon>
        <taxon>Chytridiomycota</taxon>
        <taxon>Chytridiomycota incertae sedis</taxon>
        <taxon>Chytridiomycetes</taxon>
        <taxon>Rhizophydiales</taxon>
        <taxon>Rhizophydiales incertae sedis</taxon>
        <taxon>Batrachochytrium</taxon>
    </lineage>
</organism>
<feature type="signal peptide" evidence="2">
    <location>
        <begin position="1"/>
        <end position="19"/>
    </location>
</feature>
<keyword evidence="2" id="KW-0732">Signal</keyword>
<dbReference type="AlphaFoldDB" id="A0A177WDV4"/>
<reference evidence="3 4" key="1">
    <citation type="submission" date="2006-10" db="EMBL/GenBank/DDBJ databases">
        <title>The Genome Sequence of Batrachochytrium dendrobatidis JEL423.</title>
        <authorList>
            <consortium name="The Broad Institute Genome Sequencing Platform"/>
            <person name="Birren B."/>
            <person name="Lander E."/>
            <person name="Galagan J."/>
            <person name="Cuomo C."/>
            <person name="Devon K."/>
            <person name="Jaffe D."/>
            <person name="Butler J."/>
            <person name="Alvarez P."/>
            <person name="Gnerre S."/>
            <person name="Grabherr M."/>
            <person name="Kleber M."/>
            <person name="Mauceli E."/>
            <person name="Brockman W."/>
            <person name="Young S."/>
            <person name="LaButti K."/>
            <person name="Sykes S."/>
            <person name="DeCaprio D."/>
            <person name="Crawford M."/>
            <person name="Koehrsen M."/>
            <person name="Engels R."/>
            <person name="Montgomery P."/>
            <person name="Pearson M."/>
            <person name="Howarth C."/>
            <person name="Larson L."/>
            <person name="White J."/>
            <person name="O'Leary S."/>
            <person name="Kodira C."/>
            <person name="Zeng Q."/>
            <person name="Yandava C."/>
            <person name="Alvarado L."/>
            <person name="Longcore J."/>
            <person name="James T."/>
        </authorList>
    </citation>
    <scope>NUCLEOTIDE SEQUENCE [LARGE SCALE GENOMIC DNA]</scope>
    <source>
        <strain evidence="3 4">JEL423</strain>
    </source>
</reference>
<evidence type="ECO:0000313" key="4">
    <source>
        <dbReference type="Proteomes" id="UP000077115"/>
    </source>
</evidence>
<evidence type="ECO:0000256" key="2">
    <source>
        <dbReference type="SAM" id="SignalP"/>
    </source>
</evidence>